<sequence>MQRSVVRSTNIALKTNNYCLPYIWVSKLWHASCFVVYQSGADIVAYPLQYTSQNYFDLTDQHAKAHFQLQLLNIVDSRMRSLSEAQAKTVLNVWVQCRLGVGDLVGEDLSNNDLDEDGEDDLPKQRDGSRWLLLLMMSMFFTKQAGAMFEKTSFNQQ</sequence>
<organism evidence="1 2">
    <name type="scientific">Gymnopus androsaceus JB14</name>
    <dbReference type="NCBI Taxonomy" id="1447944"/>
    <lineage>
        <taxon>Eukaryota</taxon>
        <taxon>Fungi</taxon>
        <taxon>Dikarya</taxon>
        <taxon>Basidiomycota</taxon>
        <taxon>Agaricomycotina</taxon>
        <taxon>Agaricomycetes</taxon>
        <taxon>Agaricomycetidae</taxon>
        <taxon>Agaricales</taxon>
        <taxon>Marasmiineae</taxon>
        <taxon>Omphalotaceae</taxon>
        <taxon>Gymnopus</taxon>
    </lineage>
</organism>
<keyword evidence="2" id="KW-1185">Reference proteome</keyword>
<reference evidence="1" key="1">
    <citation type="journal article" date="2019" name="Environ. Microbiol.">
        <title>Fungal ecological strategies reflected in gene transcription - a case study of two litter decomposers.</title>
        <authorList>
            <person name="Barbi F."/>
            <person name="Kohler A."/>
            <person name="Barry K."/>
            <person name="Baskaran P."/>
            <person name="Daum C."/>
            <person name="Fauchery L."/>
            <person name="Ihrmark K."/>
            <person name="Kuo A."/>
            <person name="LaButti K."/>
            <person name="Lipzen A."/>
            <person name="Morin E."/>
            <person name="Grigoriev I.V."/>
            <person name="Henrissat B."/>
            <person name="Lindahl B."/>
            <person name="Martin F."/>
        </authorList>
    </citation>
    <scope>NUCLEOTIDE SEQUENCE</scope>
    <source>
        <strain evidence="1">JB14</strain>
    </source>
</reference>
<proteinExistence type="predicted"/>
<dbReference type="AlphaFoldDB" id="A0A6A4IFK0"/>
<protein>
    <submittedName>
        <fullName evidence="1">Uncharacterized protein</fullName>
    </submittedName>
</protein>
<dbReference type="EMBL" id="ML769390">
    <property type="protein sequence ID" value="KAE9408770.1"/>
    <property type="molecule type" value="Genomic_DNA"/>
</dbReference>
<dbReference type="Proteomes" id="UP000799118">
    <property type="component" value="Unassembled WGS sequence"/>
</dbReference>
<accession>A0A6A4IFK0</accession>
<name>A0A6A4IFK0_9AGAR</name>
<evidence type="ECO:0000313" key="2">
    <source>
        <dbReference type="Proteomes" id="UP000799118"/>
    </source>
</evidence>
<gene>
    <name evidence="1" type="ORF">BT96DRAFT_671130</name>
</gene>
<evidence type="ECO:0000313" key="1">
    <source>
        <dbReference type="EMBL" id="KAE9408770.1"/>
    </source>
</evidence>